<keyword evidence="4" id="KW-1185">Reference proteome</keyword>
<organism evidence="3 4">
    <name type="scientific">Portibacter lacus</name>
    <dbReference type="NCBI Taxonomy" id="1099794"/>
    <lineage>
        <taxon>Bacteria</taxon>
        <taxon>Pseudomonadati</taxon>
        <taxon>Bacteroidota</taxon>
        <taxon>Saprospiria</taxon>
        <taxon>Saprospirales</taxon>
        <taxon>Haliscomenobacteraceae</taxon>
        <taxon>Portibacter</taxon>
    </lineage>
</organism>
<keyword evidence="1" id="KW-0732">Signal</keyword>
<evidence type="ECO:0000256" key="1">
    <source>
        <dbReference type="SAM" id="SignalP"/>
    </source>
</evidence>
<evidence type="ECO:0000313" key="4">
    <source>
        <dbReference type="Proteomes" id="UP001156666"/>
    </source>
</evidence>
<dbReference type="SUPFAM" id="SSF51126">
    <property type="entry name" value="Pectin lyase-like"/>
    <property type="match status" value="1"/>
</dbReference>
<dbReference type="Gene3D" id="2.60.40.4070">
    <property type="match status" value="1"/>
</dbReference>
<dbReference type="AlphaFoldDB" id="A0AA37STH7"/>
<proteinExistence type="predicted"/>
<evidence type="ECO:0000259" key="2">
    <source>
        <dbReference type="Pfam" id="PF18962"/>
    </source>
</evidence>
<dbReference type="EMBL" id="BSOH01000014">
    <property type="protein sequence ID" value="GLR17898.1"/>
    <property type="molecule type" value="Genomic_DNA"/>
</dbReference>
<feature type="chain" id="PRO_5041424483" description="Secretion system C-terminal sorting domain-containing protein" evidence="1">
    <location>
        <begin position="23"/>
        <end position="564"/>
    </location>
</feature>
<name>A0AA37STH7_9BACT</name>
<gene>
    <name evidence="3" type="ORF">GCM10007940_25130</name>
</gene>
<feature type="domain" description="Secretion system C-terminal sorting" evidence="2">
    <location>
        <begin position="480"/>
        <end position="547"/>
    </location>
</feature>
<evidence type="ECO:0000313" key="3">
    <source>
        <dbReference type="EMBL" id="GLR17898.1"/>
    </source>
</evidence>
<dbReference type="InterPro" id="IPR026444">
    <property type="entry name" value="Secre_tail"/>
</dbReference>
<sequence length="564" mass="62675">MKKTFTVLLMVLILRLCSVLNAQTALDPNQFVNTQITAAGVYTAEAGQSYAFDGRIDLPFDVTIQGPDNGWIMDVTNPPVFVNTPAADASARDFFELKEGGSLTLKNVLFSGTHSNDEISAVFVANTGGSKMIVDNCAFSDWQDFALRNQNKGDSISVTNSVFINGVRLRYSQWGGFPMRMDVACDNVIWENNTVVNSGRLLANSGPFQNANISQMHNTYVNQGVAGEEQRANEFITANNIFHNFHFLGRTTDNHSSPENTYGAYFTTWNYFADSKDHLDSISLYLGQNLFYREPLLVEWFDEFGGDSLATSLLWEHPDVDSFIVMDDNYTIGTNYSEIDPGFTVPPGNTQAIVDHVSTYRLNPTGEWVDWRVPSPVSYGGDGLPVLSWPPAFDLSYSNTYLQTAGTDGLPLGDLNWYPDKKAEFLSNRDGIIASIRDSMVNAQAVYDPETMDNTPMITEATSSVFSQKVPDDFYLAGNYPNPFDQSTTIKFGLHDRSDVTLSVFNIFGQKVYESNEMRLSSGPNEINFDASNLSSGIYLYKISAQEINGQSYILAKEMILTKQ</sequence>
<dbReference type="NCBIfam" id="TIGR04183">
    <property type="entry name" value="Por_Secre_tail"/>
    <property type="match status" value="1"/>
</dbReference>
<dbReference type="Proteomes" id="UP001156666">
    <property type="component" value="Unassembled WGS sequence"/>
</dbReference>
<accession>A0AA37STH7</accession>
<comment type="caution">
    <text evidence="3">The sequence shown here is derived from an EMBL/GenBank/DDBJ whole genome shotgun (WGS) entry which is preliminary data.</text>
</comment>
<protein>
    <recommendedName>
        <fullName evidence="2">Secretion system C-terminal sorting domain-containing protein</fullName>
    </recommendedName>
</protein>
<reference evidence="3" key="2">
    <citation type="submission" date="2023-01" db="EMBL/GenBank/DDBJ databases">
        <title>Draft genome sequence of Portibacter lacus strain NBRC 108769.</title>
        <authorList>
            <person name="Sun Q."/>
            <person name="Mori K."/>
        </authorList>
    </citation>
    <scope>NUCLEOTIDE SEQUENCE</scope>
    <source>
        <strain evidence="3">NBRC 108769</strain>
    </source>
</reference>
<dbReference type="Pfam" id="PF18962">
    <property type="entry name" value="Por_Secre_tail"/>
    <property type="match status" value="1"/>
</dbReference>
<reference evidence="3" key="1">
    <citation type="journal article" date="2014" name="Int. J. Syst. Evol. Microbiol.">
        <title>Complete genome sequence of Corynebacterium casei LMG S-19264T (=DSM 44701T), isolated from a smear-ripened cheese.</title>
        <authorList>
            <consortium name="US DOE Joint Genome Institute (JGI-PGF)"/>
            <person name="Walter F."/>
            <person name="Albersmeier A."/>
            <person name="Kalinowski J."/>
            <person name="Ruckert C."/>
        </authorList>
    </citation>
    <scope>NUCLEOTIDE SEQUENCE</scope>
    <source>
        <strain evidence="3">NBRC 108769</strain>
    </source>
</reference>
<feature type="signal peptide" evidence="1">
    <location>
        <begin position="1"/>
        <end position="22"/>
    </location>
</feature>
<dbReference type="RefSeq" id="WP_235291576.1">
    <property type="nucleotide sequence ID" value="NZ_BSOH01000014.1"/>
</dbReference>
<dbReference type="InterPro" id="IPR011050">
    <property type="entry name" value="Pectin_lyase_fold/virulence"/>
</dbReference>